<accession>A0A238UB07</accession>
<sequence length="121" mass="14623">MYTTKFNQDLTPWVTNDFVKFNHYFLRNNDYLSPLTIDEREEFYDIRLKLSGACKWRFRVYWEDNMLVICGDKDKKNDAQEIDGCLQAFKRIIVLPAKIKSKESINYNFINSILKFKLYKK</sequence>
<dbReference type="Gene3D" id="2.60.40.790">
    <property type="match status" value="1"/>
</dbReference>
<dbReference type="CDD" id="cd00298">
    <property type="entry name" value="ACD_sHsps_p23-like"/>
    <property type="match status" value="1"/>
</dbReference>
<dbReference type="PROSITE" id="PS01031">
    <property type="entry name" value="SHSP"/>
    <property type="match status" value="1"/>
</dbReference>
<evidence type="ECO:0000313" key="3">
    <source>
        <dbReference type="EMBL" id="SNR15758.1"/>
    </source>
</evidence>
<reference evidence="3 4" key="1">
    <citation type="submission" date="2017-07" db="EMBL/GenBank/DDBJ databases">
        <authorList>
            <person name="Sun Z.S."/>
            <person name="Albrecht U."/>
            <person name="Echele G."/>
            <person name="Lee C.C."/>
        </authorList>
    </citation>
    <scope>NUCLEOTIDE SEQUENCE [LARGE SCALE GENOMIC DNA]</scope>
    <source>
        <strain evidence="4">type strain: KCTC 22618</strain>
    </source>
</reference>
<dbReference type="AlphaFoldDB" id="A0A238UB07"/>
<dbReference type="Proteomes" id="UP000215214">
    <property type="component" value="Chromosome TJEJU"/>
</dbReference>
<dbReference type="SUPFAM" id="SSF49764">
    <property type="entry name" value="HSP20-like chaperones"/>
    <property type="match status" value="1"/>
</dbReference>
<evidence type="ECO:0000256" key="1">
    <source>
        <dbReference type="PROSITE-ProRule" id="PRU00285"/>
    </source>
</evidence>
<dbReference type="InterPro" id="IPR008978">
    <property type="entry name" value="HSP20-like_chaperone"/>
</dbReference>
<evidence type="ECO:0000313" key="4">
    <source>
        <dbReference type="Proteomes" id="UP000215214"/>
    </source>
</evidence>
<comment type="similarity">
    <text evidence="1">Belongs to the small heat shock protein (HSP20) family.</text>
</comment>
<organism evidence="3 4">
    <name type="scientific">Tenacibaculum jejuense</name>
    <dbReference type="NCBI Taxonomy" id="584609"/>
    <lineage>
        <taxon>Bacteria</taxon>
        <taxon>Pseudomonadati</taxon>
        <taxon>Bacteroidota</taxon>
        <taxon>Flavobacteriia</taxon>
        <taxon>Flavobacteriales</taxon>
        <taxon>Flavobacteriaceae</taxon>
        <taxon>Tenacibaculum</taxon>
    </lineage>
</organism>
<dbReference type="InterPro" id="IPR002068">
    <property type="entry name" value="A-crystallin/Hsp20_dom"/>
</dbReference>
<gene>
    <name evidence="3" type="ORF">TJEJU_2055</name>
</gene>
<dbReference type="KEGG" id="tje:TJEJU_2055"/>
<feature type="domain" description="SHSP" evidence="2">
    <location>
        <begin position="26"/>
        <end position="121"/>
    </location>
</feature>
<proteinExistence type="inferred from homology"/>
<dbReference type="EMBL" id="LT899436">
    <property type="protein sequence ID" value="SNR15758.1"/>
    <property type="molecule type" value="Genomic_DNA"/>
</dbReference>
<keyword evidence="4" id="KW-1185">Reference proteome</keyword>
<protein>
    <recommendedName>
        <fullName evidence="2">SHSP domain-containing protein</fullName>
    </recommendedName>
</protein>
<name>A0A238UB07_9FLAO</name>
<evidence type="ECO:0000259" key="2">
    <source>
        <dbReference type="PROSITE" id="PS01031"/>
    </source>
</evidence>